<protein>
    <recommendedName>
        <fullName evidence="18">Cytochrome P450</fullName>
    </recommendedName>
</protein>
<reference evidence="16" key="2">
    <citation type="submission" date="2022-10" db="EMBL/GenBank/DDBJ databases">
        <authorList>
            <consortium name="ENA_rothamsted_submissions"/>
            <consortium name="culmorum"/>
            <person name="King R."/>
        </authorList>
    </citation>
    <scope>NUCLEOTIDE SEQUENCE</scope>
</reference>
<evidence type="ECO:0000256" key="3">
    <source>
        <dbReference type="ARBA" id="ARBA00004406"/>
    </source>
</evidence>
<evidence type="ECO:0000256" key="6">
    <source>
        <dbReference type="ARBA" id="ARBA00022723"/>
    </source>
</evidence>
<dbReference type="Pfam" id="PF00067">
    <property type="entry name" value="p450"/>
    <property type="match status" value="1"/>
</dbReference>
<reference evidence="16" key="1">
    <citation type="submission" date="2022-01" db="EMBL/GenBank/DDBJ databases">
        <authorList>
            <person name="King R."/>
        </authorList>
    </citation>
    <scope>NUCLEOTIDE SEQUENCE</scope>
</reference>
<keyword evidence="6 13" id="KW-0479">Metal-binding</keyword>
<dbReference type="GO" id="GO:0020037">
    <property type="term" value="F:heme binding"/>
    <property type="evidence" value="ECO:0007669"/>
    <property type="project" value="InterPro"/>
</dbReference>
<keyword evidence="15" id="KW-0732">Signal</keyword>
<evidence type="ECO:0000256" key="4">
    <source>
        <dbReference type="ARBA" id="ARBA00010617"/>
    </source>
</evidence>
<dbReference type="Proteomes" id="UP001153737">
    <property type="component" value="Chromosome 10"/>
</dbReference>
<accession>A0A9P0GI53</accession>
<dbReference type="InterPro" id="IPR001128">
    <property type="entry name" value="Cyt_P450"/>
</dbReference>
<evidence type="ECO:0000256" key="9">
    <source>
        <dbReference type="ARBA" id="ARBA00023002"/>
    </source>
</evidence>
<dbReference type="GO" id="GO:0005789">
    <property type="term" value="C:endoplasmic reticulum membrane"/>
    <property type="evidence" value="ECO:0007669"/>
    <property type="project" value="UniProtKB-SubCell"/>
</dbReference>
<evidence type="ECO:0000313" key="17">
    <source>
        <dbReference type="Proteomes" id="UP001153737"/>
    </source>
</evidence>
<dbReference type="SUPFAM" id="SSF48264">
    <property type="entry name" value="Cytochrome P450"/>
    <property type="match status" value="1"/>
</dbReference>
<dbReference type="PRINTS" id="PR00385">
    <property type="entry name" value="P450"/>
</dbReference>
<dbReference type="GO" id="GO:0004497">
    <property type="term" value="F:monooxygenase activity"/>
    <property type="evidence" value="ECO:0007669"/>
    <property type="project" value="UniProtKB-KW"/>
</dbReference>
<dbReference type="PRINTS" id="PR00463">
    <property type="entry name" value="EP450I"/>
</dbReference>
<keyword evidence="7" id="KW-0256">Endoplasmic reticulum</keyword>
<comment type="cofactor">
    <cofactor evidence="1 13">
        <name>heme</name>
        <dbReference type="ChEBI" id="CHEBI:30413"/>
    </cofactor>
</comment>
<dbReference type="PANTHER" id="PTHR24292:SF45">
    <property type="entry name" value="CYTOCHROME P450 6G1-RELATED"/>
    <property type="match status" value="1"/>
</dbReference>
<evidence type="ECO:0008006" key="18">
    <source>
        <dbReference type="Google" id="ProtNLM"/>
    </source>
</evidence>
<dbReference type="GO" id="GO:0016705">
    <property type="term" value="F:oxidoreductase activity, acting on paired donors, with incorporation or reduction of molecular oxygen"/>
    <property type="evidence" value="ECO:0007669"/>
    <property type="project" value="InterPro"/>
</dbReference>
<evidence type="ECO:0000256" key="12">
    <source>
        <dbReference type="ARBA" id="ARBA00023136"/>
    </source>
</evidence>
<dbReference type="FunFam" id="1.10.630.10:FF:000042">
    <property type="entry name" value="Cytochrome P450"/>
    <property type="match status" value="1"/>
</dbReference>
<dbReference type="InterPro" id="IPR002401">
    <property type="entry name" value="Cyt_P450_E_grp-I"/>
</dbReference>
<keyword evidence="17" id="KW-1185">Reference proteome</keyword>
<evidence type="ECO:0000256" key="1">
    <source>
        <dbReference type="ARBA" id="ARBA00001971"/>
    </source>
</evidence>
<evidence type="ECO:0000256" key="14">
    <source>
        <dbReference type="RuleBase" id="RU000461"/>
    </source>
</evidence>
<evidence type="ECO:0000313" key="16">
    <source>
        <dbReference type="EMBL" id="CAH1117887.1"/>
    </source>
</evidence>
<name>A0A9P0GI53_PHACE</name>
<dbReference type="InterPro" id="IPR050476">
    <property type="entry name" value="Insect_CytP450_Detox"/>
</dbReference>
<comment type="similarity">
    <text evidence="4 14">Belongs to the cytochrome P450 family.</text>
</comment>
<evidence type="ECO:0000256" key="11">
    <source>
        <dbReference type="ARBA" id="ARBA00023033"/>
    </source>
</evidence>
<dbReference type="AlphaFoldDB" id="A0A9P0GI53"/>
<dbReference type="InterPro" id="IPR036396">
    <property type="entry name" value="Cyt_P450_sf"/>
</dbReference>
<keyword evidence="5 13" id="KW-0349">Heme</keyword>
<dbReference type="InterPro" id="IPR017972">
    <property type="entry name" value="Cyt_P450_CS"/>
</dbReference>
<dbReference type="PROSITE" id="PS00086">
    <property type="entry name" value="CYTOCHROME_P450"/>
    <property type="match status" value="1"/>
</dbReference>
<dbReference type="OrthoDB" id="8124031at2759"/>
<dbReference type="CDD" id="cd11056">
    <property type="entry name" value="CYP6-like"/>
    <property type="match status" value="1"/>
</dbReference>
<keyword evidence="11 14" id="KW-0503">Monooxygenase</keyword>
<keyword evidence="12" id="KW-0472">Membrane</keyword>
<feature type="signal peptide" evidence="15">
    <location>
        <begin position="1"/>
        <end position="25"/>
    </location>
</feature>
<evidence type="ECO:0000256" key="2">
    <source>
        <dbReference type="ARBA" id="ARBA00004174"/>
    </source>
</evidence>
<evidence type="ECO:0000256" key="15">
    <source>
        <dbReference type="SAM" id="SignalP"/>
    </source>
</evidence>
<sequence>MFPWLVAVLLIVLVLVIFKYSKVEAAYWKKKGVHCPKPVPIFGNFSEVCFFQKTVGDWLQNLYDIVHLDYFGIYIFDQPALVLKSPELIRRVLIQDSVNFINKTLAEPNHDEALSNLMFLQKDERWKAFRSRMTPVFSSKKIKALLPTLDSECRKMKAYLVRNTGILECKGICEKLMTNILARCVFGVDAHSFEEEDAEFRRISKVMFGFSWRNAVVQSMYFFMPRWAEWLRLHFIEKSIMDYLHRVYFESVKARKKYGFNKMNDLIDIIHEMESKKNSNEDIDIDSFKAAAFAVQFFFAGFETTISTISFTLHELCLNLNVQDKLRAEILASISKHRGITYDSLLEMKYLDMCIHETLRKYPVLPFLDRACNEDYTFPGSNLTVEKGTPIYVPLRAMHMDEQYFSEPQKFEPERFINRKYNEHGLVYLPFGAGPRNCIGERFGLISTKLALVHILSQFHVEKCTATPDPVVFDPKSVMLQSKVGLPMTLRLI</sequence>
<feature type="chain" id="PRO_5040494679" description="Cytochrome P450" evidence="15">
    <location>
        <begin position="26"/>
        <end position="493"/>
    </location>
</feature>
<dbReference type="PANTHER" id="PTHR24292">
    <property type="entry name" value="CYTOCHROME P450"/>
    <property type="match status" value="1"/>
</dbReference>
<evidence type="ECO:0000256" key="13">
    <source>
        <dbReference type="PIRSR" id="PIRSR602401-1"/>
    </source>
</evidence>
<keyword evidence="9 14" id="KW-0560">Oxidoreductase</keyword>
<dbReference type="EMBL" id="OU896716">
    <property type="protein sequence ID" value="CAH1117887.1"/>
    <property type="molecule type" value="Genomic_DNA"/>
</dbReference>
<gene>
    <name evidence="16" type="ORF">PHAECO_LOCUS2125</name>
</gene>
<dbReference type="GO" id="GO:0005506">
    <property type="term" value="F:iron ion binding"/>
    <property type="evidence" value="ECO:0007669"/>
    <property type="project" value="InterPro"/>
</dbReference>
<comment type="subcellular location">
    <subcellularLocation>
        <location evidence="3">Endoplasmic reticulum membrane</location>
        <topology evidence="3">Peripheral membrane protein</topology>
    </subcellularLocation>
    <subcellularLocation>
        <location evidence="2">Microsome membrane</location>
        <topology evidence="2">Peripheral membrane protein</topology>
    </subcellularLocation>
</comment>
<evidence type="ECO:0000256" key="7">
    <source>
        <dbReference type="ARBA" id="ARBA00022824"/>
    </source>
</evidence>
<evidence type="ECO:0000256" key="8">
    <source>
        <dbReference type="ARBA" id="ARBA00022848"/>
    </source>
</evidence>
<organism evidence="16 17">
    <name type="scientific">Phaedon cochleariae</name>
    <name type="common">Mustard beetle</name>
    <dbReference type="NCBI Taxonomy" id="80249"/>
    <lineage>
        <taxon>Eukaryota</taxon>
        <taxon>Metazoa</taxon>
        <taxon>Ecdysozoa</taxon>
        <taxon>Arthropoda</taxon>
        <taxon>Hexapoda</taxon>
        <taxon>Insecta</taxon>
        <taxon>Pterygota</taxon>
        <taxon>Neoptera</taxon>
        <taxon>Endopterygota</taxon>
        <taxon>Coleoptera</taxon>
        <taxon>Polyphaga</taxon>
        <taxon>Cucujiformia</taxon>
        <taxon>Chrysomeloidea</taxon>
        <taxon>Chrysomelidae</taxon>
        <taxon>Chrysomelinae</taxon>
        <taxon>Chrysomelini</taxon>
        <taxon>Phaedon</taxon>
    </lineage>
</organism>
<proteinExistence type="inferred from homology"/>
<keyword evidence="10 13" id="KW-0408">Iron</keyword>
<evidence type="ECO:0000256" key="10">
    <source>
        <dbReference type="ARBA" id="ARBA00023004"/>
    </source>
</evidence>
<evidence type="ECO:0000256" key="5">
    <source>
        <dbReference type="ARBA" id="ARBA00022617"/>
    </source>
</evidence>
<feature type="binding site" description="axial binding residue" evidence="13">
    <location>
        <position position="438"/>
    </location>
    <ligand>
        <name>heme</name>
        <dbReference type="ChEBI" id="CHEBI:30413"/>
    </ligand>
    <ligandPart>
        <name>Fe</name>
        <dbReference type="ChEBI" id="CHEBI:18248"/>
    </ligandPart>
</feature>
<dbReference type="Gene3D" id="1.10.630.10">
    <property type="entry name" value="Cytochrome P450"/>
    <property type="match status" value="1"/>
</dbReference>
<keyword evidence="8" id="KW-0492">Microsome</keyword>